<dbReference type="Proteomes" id="UP000593576">
    <property type="component" value="Unassembled WGS sequence"/>
</dbReference>
<name>A0A7J9MWB4_GOSSC</name>
<accession>A0A7J9MWB4</accession>
<dbReference type="OrthoDB" id="1750221at2759"/>
<dbReference type="AlphaFoldDB" id="A0A7J9MWB4"/>
<evidence type="ECO:0008006" key="3">
    <source>
        <dbReference type="Google" id="ProtNLM"/>
    </source>
</evidence>
<reference evidence="1 2" key="1">
    <citation type="journal article" date="2019" name="Genome Biol. Evol.">
        <title>Insights into the evolution of the New World diploid cottons (Gossypium, subgenus Houzingenia) based on genome sequencing.</title>
        <authorList>
            <person name="Grover C.E."/>
            <person name="Arick M.A. 2nd"/>
            <person name="Thrash A."/>
            <person name="Conover J.L."/>
            <person name="Sanders W.S."/>
            <person name="Peterson D.G."/>
            <person name="Frelichowski J.E."/>
            <person name="Scheffler J.A."/>
            <person name="Scheffler B.E."/>
            <person name="Wendel J.F."/>
        </authorList>
    </citation>
    <scope>NUCLEOTIDE SEQUENCE [LARGE SCALE GENOMIC DNA]</scope>
    <source>
        <strain evidence="1">1</strain>
        <tissue evidence="1">Leaf</tissue>
    </source>
</reference>
<evidence type="ECO:0000313" key="2">
    <source>
        <dbReference type="Proteomes" id="UP000593576"/>
    </source>
</evidence>
<proteinExistence type="predicted"/>
<comment type="caution">
    <text evidence="1">The sequence shown here is derived from an EMBL/GenBank/DDBJ whole genome shotgun (WGS) entry which is preliminary data.</text>
</comment>
<dbReference type="EMBL" id="JABFAF010000036">
    <property type="protein sequence ID" value="MBA0875413.1"/>
    <property type="molecule type" value="Genomic_DNA"/>
</dbReference>
<feature type="non-terminal residue" evidence="1">
    <location>
        <position position="1"/>
    </location>
</feature>
<organism evidence="1 2">
    <name type="scientific">Gossypium schwendimanii</name>
    <name type="common">Cotton</name>
    <dbReference type="NCBI Taxonomy" id="34291"/>
    <lineage>
        <taxon>Eukaryota</taxon>
        <taxon>Viridiplantae</taxon>
        <taxon>Streptophyta</taxon>
        <taxon>Embryophyta</taxon>
        <taxon>Tracheophyta</taxon>
        <taxon>Spermatophyta</taxon>
        <taxon>Magnoliopsida</taxon>
        <taxon>eudicotyledons</taxon>
        <taxon>Gunneridae</taxon>
        <taxon>Pentapetalae</taxon>
        <taxon>rosids</taxon>
        <taxon>malvids</taxon>
        <taxon>Malvales</taxon>
        <taxon>Malvaceae</taxon>
        <taxon>Malvoideae</taxon>
        <taxon>Gossypium</taxon>
    </lineage>
</organism>
<gene>
    <name evidence="1" type="ORF">Goshw_021962</name>
</gene>
<evidence type="ECO:0000313" key="1">
    <source>
        <dbReference type="EMBL" id="MBA0875413.1"/>
    </source>
</evidence>
<keyword evidence="2" id="KW-1185">Reference proteome</keyword>
<protein>
    <recommendedName>
        <fullName evidence="3">Endonuclease/exonuclease/phosphatase domain-containing protein</fullName>
    </recommendedName>
</protein>
<dbReference type="InterPro" id="IPR036691">
    <property type="entry name" value="Endo/exonu/phosph_ase_sf"/>
</dbReference>
<dbReference type="SUPFAM" id="SSF56219">
    <property type="entry name" value="DNase I-like"/>
    <property type="match status" value="1"/>
</dbReference>
<sequence length="171" mass="19295">EYGEGQDLPSRGRTRTTISEEFVVGPDWKSVIGPCPPECDKKDLMHAIGSTFGGVIRLEIKGDFCRLKTQIDALKPLRRGSYGAPYASFREETWNLLRRLGNEKKFPWLVCGDYNELLYSFEKVGGVPREERRMKAFQKALDDCQLGDMGTRGITSLGNKEIFPRLILGSC</sequence>